<sequence length="323" mass="35997">MSDPTINPGHPPTFSPEMTEYGYIPHKYVAIVFIVVFGLSTVLHIAQAIHYRMWWLFPTACLCGLGEVIGWAGRLWSGYSPLQHKAFMIQIVSLVVSPTPLIAVNFILLGWIVIKLGAVYSWLPPQLYTAIFLSCDIIALLSQAAGGSIAAGATTAERTKLGAHIMLAGIVFQLAALITYCGLAVDFFVRYARDLPVKRGQSIVRLPLEFKTKRMIFAVSFATVVLFIRSIYRIIELASGWHSAFMVNETYFNWLDGAMVALALIVFNFDHPGRLVGPTTPQPPGERYEMKFKLEGGRARAWMRSTWFKDCSRLILVVTFATV</sequence>
<accession>A0AAW0B1U8</accession>
<dbReference type="Pfam" id="PF04479">
    <property type="entry name" value="RTA1"/>
    <property type="match status" value="1"/>
</dbReference>
<dbReference type="GO" id="GO:0005886">
    <property type="term" value="C:plasma membrane"/>
    <property type="evidence" value="ECO:0007669"/>
    <property type="project" value="TreeGrafter"/>
</dbReference>
<feature type="transmembrane region" description="Helical" evidence="5">
    <location>
        <begin position="28"/>
        <end position="46"/>
    </location>
</feature>
<organism evidence="6 7">
    <name type="scientific">Favolaschia claudopus</name>
    <dbReference type="NCBI Taxonomy" id="2862362"/>
    <lineage>
        <taxon>Eukaryota</taxon>
        <taxon>Fungi</taxon>
        <taxon>Dikarya</taxon>
        <taxon>Basidiomycota</taxon>
        <taxon>Agaricomycotina</taxon>
        <taxon>Agaricomycetes</taxon>
        <taxon>Agaricomycetidae</taxon>
        <taxon>Agaricales</taxon>
        <taxon>Marasmiineae</taxon>
        <taxon>Mycenaceae</taxon>
        <taxon>Favolaschia</taxon>
    </lineage>
</organism>
<protein>
    <submittedName>
        <fullName evidence="6">RTA1-domain-containing protein</fullName>
    </submittedName>
</protein>
<keyword evidence="7" id="KW-1185">Reference proteome</keyword>
<reference evidence="6 7" key="1">
    <citation type="journal article" date="2024" name="J Genomics">
        <title>Draft genome sequencing and assembly of Favolaschia claudopus CIRM-BRFM 2984 isolated from oak limbs.</title>
        <authorList>
            <person name="Navarro D."/>
            <person name="Drula E."/>
            <person name="Chaduli D."/>
            <person name="Cazenave R."/>
            <person name="Ahrendt S."/>
            <person name="Wang J."/>
            <person name="Lipzen A."/>
            <person name="Daum C."/>
            <person name="Barry K."/>
            <person name="Grigoriev I.V."/>
            <person name="Favel A."/>
            <person name="Rosso M.N."/>
            <person name="Martin F."/>
        </authorList>
    </citation>
    <scope>NUCLEOTIDE SEQUENCE [LARGE SCALE GENOMIC DNA]</scope>
    <source>
        <strain evidence="6 7">CIRM-BRFM 2984</strain>
    </source>
</reference>
<feature type="transmembrane region" description="Helical" evidence="5">
    <location>
        <begin position="215"/>
        <end position="235"/>
    </location>
</feature>
<dbReference type="EMBL" id="JAWWNJ010000043">
    <property type="protein sequence ID" value="KAK7019631.1"/>
    <property type="molecule type" value="Genomic_DNA"/>
</dbReference>
<gene>
    <name evidence="6" type="ORF">R3P38DRAFT_3398408</name>
</gene>
<feature type="transmembrane region" description="Helical" evidence="5">
    <location>
        <begin position="87"/>
        <end position="114"/>
    </location>
</feature>
<evidence type="ECO:0000313" key="6">
    <source>
        <dbReference type="EMBL" id="KAK7019631.1"/>
    </source>
</evidence>
<keyword evidence="2 5" id="KW-0812">Transmembrane</keyword>
<dbReference type="Proteomes" id="UP001362999">
    <property type="component" value="Unassembled WGS sequence"/>
</dbReference>
<dbReference type="InterPro" id="IPR007568">
    <property type="entry name" value="RTA1"/>
</dbReference>
<evidence type="ECO:0000256" key="3">
    <source>
        <dbReference type="ARBA" id="ARBA00022989"/>
    </source>
</evidence>
<feature type="transmembrane region" description="Helical" evidence="5">
    <location>
        <begin position="53"/>
        <end position="72"/>
    </location>
</feature>
<dbReference type="AlphaFoldDB" id="A0AAW0B1U8"/>
<comment type="subcellular location">
    <subcellularLocation>
        <location evidence="1">Membrane</location>
        <topology evidence="1">Multi-pass membrane protein</topology>
    </subcellularLocation>
</comment>
<proteinExistence type="predicted"/>
<comment type="caution">
    <text evidence="6">The sequence shown here is derived from an EMBL/GenBank/DDBJ whole genome shotgun (WGS) entry which is preliminary data.</text>
</comment>
<evidence type="ECO:0000256" key="4">
    <source>
        <dbReference type="ARBA" id="ARBA00023136"/>
    </source>
</evidence>
<name>A0AAW0B1U8_9AGAR</name>
<evidence type="ECO:0000313" key="7">
    <source>
        <dbReference type="Proteomes" id="UP001362999"/>
    </source>
</evidence>
<keyword evidence="3 5" id="KW-1133">Transmembrane helix</keyword>
<dbReference type="GO" id="GO:0000324">
    <property type="term" value="C:fungal-type vacuole"/>
    <property type="evidence" value="ECO:0007669"/>
    <property type="project" value="TreeGrafter"/>
</dbReference>
<keyword evidence="4 5" id="KW-0472">Membrane</keyword>
<dbReference type="PANTHER" id="PTHR31465">
    <property type="entry name" value="PROTEIN RTA1-RELATED"/>
    <property type="match status" value="1"/>
</dbReference>
<evidence type="ECO:0000256" key="2">
    <source>
        <dbReference type="ARBA" id="ARBA00022692"/>
    </source>
</evidence>
<feature type="transmembrane region" description="Helical" evidence="5">
    <location>
        <begin position="126"/>
        <end position="145"/>
    </location>
</feature>
<feature type="transmembrane region" description="Helical" evidence="5">
    <location>
        <begin position="165"/>
        <end position="189"/>
    </location>
</feature>
<feature type="transmembrane region" description="Helical" evidence="5">
    <location>
        <begin position="251"/>
        <end position="269"/>
    </location>
</feature>
<evidence type="ECO:0000256" key="1">
    <source>
        <dbReference type="ARBA" id="ARBA00004141"/>
    </source>
</evidence>
<evidence type="ECO:0000256" key="5">
    <source>
        <dbReference type="SAM" id="Phobius"/>
    </source>
</evidence>
<dbReference type="PANTHER" id="PTHR31465:SF9">
    <property type="entry name" value="SPHINGOID LONG-CHAIN BASE TRANSPORTER RSB1"/>
    <property type="match status" value="1"/>
</dbReference>